<feature type="region of interest" description="Disordered" evidence="1">
    <location>
        <begin position="212"/>
        <end position="332"/>
    </location>
</feature>
<name>A0A6J0B6C8_NEOLC</name>
<accession>A0A6J0B6C8</accession>
<feature type="compositionally biased region" description="Basic and acidic residues" evidence="1">
    <location>
        <begin position="708"/>
        <end position="723"/>
    </location>
</feature>
<gene>
    <name evidence="3" type="primary">LOC107217553</name>
</gene>
<reference evidence="3" key="1">
    <citation type="submission" date="2025-08" db="UniProtKB">
        <authorList>
            <consortium name="RefSeq"/>
        </authorList>
    </citation>
    <scope>IDENTIFICATION</scope>
    <source>
        <tissue evidence="3">Thorax and Abdomen</tissue>
    </source>
</reference>
<evidence type="ECO:0000313" key="2">
    <source>
        <dbReference type="Proteomes" id="UP000829291"/>
    </source>
</evidence>
<feature type="compositionally biased region" description="Low complexity" evidence="1">
    <location>
        <begin position="488"/>
        <end position="502"/>
    </location>
</feature>
<keyword evidence="2" id="KW-1185">Reference proteome</keyword>
<feature type="compositionally biased region" description="Polar residues" evidence="1">
    <location>
        <begin position="503"/>
        <end position="524"/>
    </location>
</feature>
<organism evidence="3">
    <name type="scientific">Neodiprion lecontei</name>
    <name type="common">Redheaded pine sawfly</name>
    <dbReference type="NCBI Taxonomy" id="441921"/>
    <lineage>
        <taxon>Eukaryota</taxon>
        <taxon>Metazoa</taxon>
        <taxon>Ecdysozoa</taxon>
        <taxon>Arthropoda</taxon>
        <taxon>Hexapoda</taxon>
        <taxon>Insecta</taxon>
        <taxon>Pterygota</taxon>
        <taxon>Neoptera</taxon>
        <taxon>Endopterygota</taxon>
        <taxon>Hymenoptera</taxon>
        <taxon>Tenthredinoidea</taxon>
        <taxon>Diprionidae</taxon>
        <taxon>Diprioninae</taxon>
        <taxon>Neodiprion</taxon>
    </lineage>
</organism>
<protein>
    <submittedName>
        <fullName evidence="3">Uncharacterized protein LOC107217553 isoform X1</fullName>
    </submittedName>
</protein>
<dbReference type="CDD" id="cd15489">
    <property type="entry name" value="PHD_SF"/>
    <property type="match status" value="1"/>
</dbReference>
<dbReference type="KEGG" id="nlo:107217553"/>
<evidence type="ECO:0000256" key="1">
    <source>
        <dbReference type="SAM" id="MobiDB-lite"/>
    </source>
</evidence>
<dbReference type="RefSeq" id="XP_015510605.1">
    <property type="nucleotide sequence ID" value="XM_015655119.2"/>
</dbReference>
<feature type="region of interest" description="Disordered" evidence="1">
    <location>
        <begin position="641"/>
        <end position="668"/>
    </location>
</feature>
<sequence>MEISKSLQDEIHSVQNKLKYAIQNHQVYVGKLNDDPNNDELLGQLHEIQEHIISLSKCQKQVVQRLRKEVKLYEAANSNGGKVSIGSLLGLNNNDSITNNNVTKSRETEQTVNGNNFNVLSRRLSKDDYEDEIQNVDPPSPNHHFRNNCPRERTRFNRIDSNDKDIVEIETDENSTEKPIPDDMYRDLRCEQQNFLGCLGLITADKHKELQNKRAERKRRSTANPQFVYSNWEIPTKRKRHSYLQSNGTAPQTRQTTARLNGPSPPPSKVGGLKSSSPPCAASAKSLIPTQKSSTRPNILRNNQESKVFAGKTKSENNLSHRQQSNAKSVTSVGGKAVHIPGLPSSLTIERIENICRAVCVLCRKSDSTLEVCEVCGTYFHATCHVASSPTFRTCPKCTTKTEESDCDQNSSDTLAIETKREIEIATTSNTPRDVGKTREDSEVHKTSGGFHKADAAAERPIPAALGVNQLPSSTFLIPIVPNSISSSTVSTTVSSSSSSSTFDVHQSETTVSSATPVNSGESNISTPYSSILVNQLSRPPSIESDTKVTYAYQFPITVGQQEKSQSYLIVKKISESSKTTARSKQLSSSSISSTVPGNKPDRRSSISATVDAQQSPNASSNDDAQSDVKSLAFRELLGRFKNHNGQEPAKPCEDTPPKPVKSESTNSFNGEKCLIKQHSKLNINQLRTPRQSNSFIPLHSIIGGPKTIDKPDVAKESSETRKVGQSSCEPVAHCSKAKSKTNLLYSLFSSNNESHSFTGSFVQSQDPAAEQIQSEFKLQSPENCESKCDKLKPGVHSSSVSNFSEYVKLEEAHLSAPFRPNLERKSPEELSAISEKKEDSVLFLDVNEGDDVPLLATNDSLESETRDNDADSKIVKEMADINPDFTSFEEYHNENLKTTLNFIAIEKKHSNTYIKFHNFDECSDSGEDERSDKTRRQETIRQDLKILKNELSQKKNYLALRKKFLPPKIKPEFERQDLPMNDHELIIKDAEDNDRIILLGKSSITTLSEEESKAKLGINVVSTENMQVLEQFESAMLEVDKDETTNC</sequence>
<dbReference type="InParanoid" id="A0A6J0B6C8"/>
<dbReference type="Proteomes" id="UP000829291">
    <property type="component" value="Chromosome 6"/>
</dbReference>
<feature type="compositionally biased region" description="Polar residues" evidence="1">
    <location>
        <begin position="316"/>
        <end position="332"/>
    </location>
</feature>
<feature type="compositionally biased region" description="Low complexity" evidence="1">
    <location>
        <begin position="274"/>
        <end position="286"/>
    </location>
</feature>
<feature type="compositionally biased region" description="Polar residues" evidence="1">
    <location>
        <begin position="288"/>
        <end position="306"/>
    </location>
</feature>
<feature type="compositionally biased region" description="Polar residues" evidence="1">
    <location>
        <begin position="243"/>
        <end position="259"/>
    </location>
</feature>
<feature type="region of interest" description="Disordered" evidence="1">
    <location>
        <begin position="579"/>
        <end position="628"/>
    </location>
</feature>
<evidence type="ECO:0000313" key="3">
    <source>
        <dbReference type="RefSeq" id="XP_015510605.1"/>
    </source>
</evidence>
<dbReference type="OrthoDB" id="336088at2759"/>
<dbReference type="GeneID" id="107217553"/>
<proteinExistence type="predicted"/>
<feature type="region of interest" description="Disordered" evidence="1">
    <location>
        <begin position="488"/>
        <end position="524"/>
    </location>
</feature>
<feature type="region of interest" description="Disordered" evidence="1">
    <location>
        <begin position="697"/>
        <end position="725"/>
    </location>
</feature>
<feature type="compositionally biased region" description="Polar residues" evidence="1">
    <location>
        <begin position="606"/>
        <end position="624"/>
    </location>
</feature>
<dbReference type="AlphaFoldDB" id="A0A6J0B6C8"/>